<name>A0ABS3EU35_9FLAO</name>
<reference evidence="1 2" key="1">
    <citation type="submission" date="2021-03" db="EMBL/GenBank/DDBJ databases">
        <title>Muricauda sp. CAU 1631 isolated from Incheon.</title>
        <authorList>
            <person name="Kim W."/>
        </authorList>
    </citation>
    <scope>NUCLEOTIDE SEQUENCE [LARGE SCALE GENOMIC DNA]</scope>
    <source>
        <strain evidence="1 2">CAU 1631</strain>
    </source>
</reference>
<organism evidence="1 2">
    <name type="scientific">[Muricauda] lutisoli</name>
    <dbReference type="NCBI Taxonomy" id="2816035"/>
    <lineage>
        <taxon>Bacteria</taxon>
        <taxon>Pseudomonadati</taxon>
        <taxon>Bacteroidota</taxon>
        <taxon>Flavobacteriia</taxon>
        <taxon>Flavobacteriales</taxon>
        <taxon>Flavobacteriaceae</taxon>
        <taxon>Allomuricauda</taxon>
    </lineage>
</organism>
<dbReference type="RefSeq" id="WP_207070218.1">
    <property type="nucleotide sequence ID" value="NZ_JAFLND010000001.1"/>
</dbReference>
<dbReference type="Proteomes" id="UP000664163">
    <property type="component" value="Unassembled WGS sequence"/>
</dbReference>
<dbReference type="EMBL" id="JAFLND010000001">
    <property type="protein sequence ID" value="MBO0329760.1"/>
    <property type="molecule type" value="Genomic_DNA"/>
</dbReference>
<keyword evidence="2" id="KW-1185">Reference proteome</keyword>
<gene>
    <name evidence="1" type="ORF">J0X13_04325</name>
</gene>
<evidence type="ECO:0008006" key="3">
    <source>
        <dbReference type="Google" id="ProtNLM"/>
    </source>
</evidence>
<comment type="caution">
    <text evidence="1">The sequence shown here is derived from an EMBL/GenBank/DDBJ whole genome shotgun (WGS) entry which is preliminary data.</text>
</comment>
<protein>
    <recommendedName>
        <fullName evidence="3">DUF4240 domain-containing protein</fullName>
    </recommendedName>
</protein>
<sequence>MKKIDSKISNKSTKRLVKDINLDGLNQKLEEKIPEVEKRGGKTLSELEEMTHQELWAYALMFYKPFQVHPFVPRLKSGYFYASHVWEYLPKGNEIPSRMVFDESKYFGEETLTIDDILKEVRQYGNMGLKDLIEYSRVSPFTENFTMGTVWTTLIEYEYCDEDLCGRVQWYDDEGEDEYHVDSWEDEGETHIFSASCWYEEVSSLQGFYIEQQENEIKENGYGGSVLKSPYYVHTDSMVSVL</sequence>
<evidence type="ECO:0000313" key="2">
    <source>
        <dbReference type="Proteomes" id="UP000664163"/>
    </source>
</evidence>
<accession>A0ABS3EU35</accession>
<proteinExistence type="predicted"/>
<evidence type="ECO:0000313" key="1">
    <source>
        <dbReference type="EMBL" id="MBO0329760.1"/>
    </source>
</evidence>